<protein>
    <submittedName>
        <fullName evidence="3">MFS transporter</fullName>
    </submittedName>
</protein>
<keyword evidence="2" id="KW-0472">Membrane</keyword>
<feature type="region of interest" description="Disordered" evidence="1">
    <location>
        <begin position="73"/>
        <end position="92"/>
    </location>
</feature>
<dbReference type="Proteomes" id="UP001183777">
    <property type="component" value="Unassembled WGS sequence"/>
</dbReference>
<name>A0ABU2RLM6_9ACTN</name>
<dbReference type="InterPro" id="IPR036259">
    <property type="entry name" value="MFS_trans_sf"/>
</dbReference>
<gene>
    <name evidence="3" type="ORF">RM649_19205</name>
</gene>
<feature type="transmembrane region" description="Helical" evidence="2">
    <location>
        <begin position="46"/>
        <end position="67"/>
    </location>
</feature>
<proteinExistence type="predicted"/>
<dbReference type="InterPro" id="IPR000576">
    <property type="entry name" value="LacY/RafB_perm_fam"/>
</dbReference>
<dbReference type="Pfam" id="PF01306">
    <property type="entry name" value="LacY_symp"/>
    <property type="match status" value="1"/>
</dbReference>
<evidence type="ECO:0000313" key="3">
    <source>
        <dbReference type="EMBL" id="MDT0429761.1"/>
    </source>
</evidence>
<evidence type="ECO:0000256" key="1">
    <source>
        <dbReference type="SAM" id="MobiDB-lite"/>
    </source>
</evidence>
<dbReference type="EMBL" id="JAVREX010000007">
    <property type="protein sequence ID" value="MDT0429761.1"/>
    <property type="molecule type" value="Genomic_DNA"/>
</dbReference>
<dbReference type="Gene3D" id="1.20.1250.20">
    <property type="entry name" value="MFS general substrate transporter like domains"/>
    <property type="match status" value="1"/>
</dbReference>
<dbReference type="RefSeq" id="WP_311657940.1">
    <property type="nucleotide sequence ID" value="NZ_JAVREX010000007.1"/>
</dbReference>
<reference evidence="4" key="1">
    <citation type="submission" date="2023-07" db="EMBL/GenBank/DDBJ databases">
        <title>30 novel species of actinomycetes from the DSMZ collection.</title>
        <authorList>
            <person name="Nouioui I."/>
        </authorList>
    </citation>
    <scope>NUCLEOTIDE SEQUENCE [LARGE SCALE GENOMIC DNA]</scope>
    <source>
        <strain evidence="4">DSM 41770</strain>
    </source>
</reference>
<keyword evidence="2" id="KW-1133">Transmembrane helix</keyword>
<dbReference type="SUPFAM" id="SSF103473">
    <property type="entry name" value="MFS general substrate transporter"/>
    <property type="match status" value="1"/>
</dbReference>
<evidence type="ECO:0000313" key="4">
    <source>
        <dbReference type="Proteomes" id="UP001183777"/>
    </source>
</evidence>
<feature type="transmembrane region" description="Helical" evidence="2">
    <location>
        <begin position="21"/>
        <end position="40"/>
    </location>
</feature>
<sequence length="92" mass="9490">MDHTIDVPLPRQVFLRASTGCVMATQIGAAVISPLAGIGYDSLGYAHTYLIMSALVASCTFVSLFTLRADAKGTHGPPPAAGDEPDRSSAAV</sequence>
<accession>A0ABU2RLM6</accession>
<evidence type="ECO:0000256" key="2">
    <source>
        <dbReference type="SAM" id="Phobius"/>
    </source>
</evidence>
<comment type="caution">
    <text evidence="3">The sequence shown here is derived from an EMBL/GenBank/DDBJ whole genome shotgun (WGS) entry which is preliminary data.</text>
</comment>
<organism evidence="3 4">
    <name type="scientific">Streptomyces salyersiae</name>
    <dbReference type="NCBI Taxonomy" id="3075530"/>
    <lineage>
        <taxon>Bacteria</taxon>
        <taxon>Bacillati</taxon>
        <taxon>Actinomycetota</taxon>
        <taxon>Actinomycetes</taxon>
        <taxon>Kitasatosporales</taxon>
        <taxon>Streptomycetaceae</taxon>
        <taxon>Streptomyces</taxon>
    </lineage>
</organism>
<keyword evidence="4" id="KW-1185">Reference proteome</keyword>
<keyword evidence="2" id="KW-0812">Transmembrane</keyword>